<protein>
    <submittedName>
        <fullName evidence="3">Biotin--[acetyl-CoA-carboxylase] ligase</fullName>
    </submittedName>
</protein>
<keyword evidence="4" id="KW-1185">Reference proteome</keyword>
<feature type="domain" description="BPL/LPL catalytic" evidence="2">
    <location>
        <begin position="59"/>
        <end position="159"/>
    </location>
</feature>
<accession>A0A2Z6I757</accession>
<reference evidence="3 4" key="1">
    <citation type="journal article" date="2018" name="Int. J. Syst. Evol. Microbiol.">
        <title>Mesosutterella multiformis gen. nov., sp. nov., a member of the family Sutterellaceae and Sutterella megalosphaeroides sp. nov., isolated from human faeces.</title>
        <authorList>
            <person name="Sakamoto M."/>
            <person name="Ikeyama N."/>
            <person name="Kunihiro T."/>
            <person name="Iino T."/>
            <person name="Yuki M."/>
            <person name="Ohkuma M."/>
        </authorList>
    </citation>
    <scope>NUCLEOTIDE SEQUENCE [LARGE SCALE GENOMIC DNA]</scope>
    <source>
        <strain evidence="3 4">6FBBBH3</strain>
    </source>
</reference>
<dbReference type="GO" id="GO:0004077">
    <property type="term" value="F:biotin--[biotin carboxyl-carrier protein] ligase activity"/>
    <property type="evidence" value="ECO:0007669"/>
    <property type="project" value="InterPro"/>
</dbReference>
<name>A0A2Z6I757_9BURK</name>
<dbReference type="Proteomes" id="UP000271003">
    <property type="component" value="Chromosome"/>
</dbReference>
<evidence type="ECO:0000256" key="1">
    <source>
        <dbReference type="ARBA" id="ARBA00022598"/>
    </source>
</evidence>
<dbReference type="Pfam" id="PF03099">
    <property type="entry name" value="BPL_LplA_LipB"/>
    <property type="match status" value="1"/>
</dbReference>
<sequence length="285" mass="30192">MDYPSLLLMQSSEFLSPELLAELVQGRVDVVECVTETGSTNDDLKSAVQSGRHAGRCVLRTAERQNAGRGTRGRTWANANEALLFSVSMPWTASERIGGLISLAAGEGVARAAHALRIAAALKWPNDIWAAEGKAGGILCEFVRSPDGVPHLVVGIGLNLRVKAAGRTTHGWRITSLVDAGARIDGTEDRTSLLASVVAGVVDQLRRLAREGGKVVVDDWPLCDAFGDRTVAWVEADGARVEIGRIRGIDEAGFLLVEGRSGRTTLGGGAALCNPLEFGYDNAAH</sequence>
<dbReference type="PANTHER" id="PTHR12835:SF5">
    <property type="entry name" value="BIOTIN--PROTEIN LIGASE"/>
    <property type="match status" value="1"/>
</dbReference>
<dbReference type="AlphaFoldDB" id="A0A2Z6I757"/>
<dbReference type="InterPro" id="IPR045864">
    <property type="entry name" value="aa-tRNA-synth_II/BPL/LPL"/>
</dbReference>
<evidence type="ECO:0000313" key="3">
    <source>
        <dbReference type="EMBL" id="BBF22301.1"/>
    </source>
</evidence>
<dbReference type="InterPro" id="IPR004408">
    <property type="entry name" value="Biotin_CoA_COase_ligase"/>
</dbReference>
<keyword evidence="1 3" id="KW-0436">Ligase</keyword>
<dbReference type="RefSeq" id="WP_120175958.1">
    <property type="nucleotide sequence ID" value="NZ_AP018786.1"/>
</dbReference>
<gene>
    <name evidence="3" type="primary">birA</name>
    <name evidence="3" type="ORF">SUTMEG_01920</name>
</gene>
<dbReference type="Gene3D" id="3.30.930.10">
    <property type="entry name" value="Bira Bifunctional Protein, Domain 2"/>
    <property type="match status" value="1"/>
</dbReference>
<evidence type="ECO:0000313" key="4">
    <source>
        <dbReference type="Proteomes" id="UP000271003"/>
    </source>
</evidence>
<dbReference type="NCBIfam" id="TIGR00121">
    <property type="entry name" value="birA_ligase"/>
    <property type="match status" value="1"/>
</dbReference>
<organism evidence="3 4">
    <name type="scientific">Sutterella megalosphaeroides</name>
    <dbReference type="NCBI Taxonomy" id="2494234"/>
    <lineage>
        <taxon>Bacteria</taxon>
        <taxon>Pseudomonadati</taxon>
        <taxon>Pseudomonadota</taxon>
        <taxon>Betaproteobacteria</taxon>
        <taxon>Burkholderiales</taxon>
        <taxon>Sutterellaceae</taxon>
        <taxon>Sutterella</taxon>
    </lineage>
</organism>
<dbReference type="GO" id="GO:0005737">
    <property type="term" value="C:cytoplasm"/>
    <property type="evidence" value="ECO:0007669"/>
    <property type="project" value="TreeGrafter"/>
</dbReference>
<dbReference type="OrthoDB" id="9807064at2"/>
<dbReference type="SUPFAM" id="SSF55681">
    <property type="entry name" value="Class II aaRS and biotin synthetases"/>
    <property type="match status" value="1"/>
</dbReference>
<dbReference type="PANTHER" id="PTHR12835">
    <property type="entry name" value="BIOTIN PROTEIN LIGASE"/>
    <property type="match status" value="1"/>
</dbReference>
<dbReference type="EMBL" id="AP018786">
    <property type="protein sequence ID" value="BBF22301.1"/>
    <property type="molecule type" value="Genomic_DNA"/>
</dbReference>
<evidence type="ECO:0000259" key="2">
    <source>
        <dbReference type="Pfam" id="PF03099"/>
    </source>
</evidence>
<dbReference type="KEGG" id="sutt:SUTMEG_01920"/>
<proteinExistence type="predicted"/>
<dbReference type="InterPro" id="IPR004143">
    <property type="entry name" value="BPL_LPL_catalytic"/>
</dbReference>